<gene>
    <name evidence="2" type="ORF">LARSCL_LOCUS14967</name>
</gene>
<accession>A0AAV2AVQ5</accession>
<comment type="caution">
    <text evidence="2">The sequence shown here is derived from an EMBL/GenBank/DDBJ whole genome shotgun (WGS) entry which is preliminary data.</text>
</comment>
<name>A0AAV2AVQ5_9ARAC</name>
<dbReference type="AlphaFoldDB" id="A0AAV2AVQ5"/>
<keyword evidence="3" id="KW-1185">Reference proteome</keyword>
<keyword evidence="1" id="KW-0732">Signal</keyword>
<evidence type="ECO:0000313" key="2">
    <source>
        <dbReference type="EMBL" id="CAL1287720.1"/>
    </source>
</evidence>
<evidence type="ECO:0000313" key="3">
    <source>
        <dbReference type="Proteomes" id="UP001497382"/>
    </source>
</evidence>
<proteinExistence type="predicted"/>
<sequence length="138" mass="14116">MFFSKVFVLCIAFAATQASPQVNTGVGFDPIQQNSLGNFAYAYDVKDAATGSINSSPEVGNTAGVAAPGAAGRNPYAAAYSFGSPVYPNQAINAPYTYAGRALVAPIVGLGVGLGRGLAFGLRRGADLLGQRLNNVLI</sequence>
<organism evidence="2 3">
    <name type="scientific">Larinioides sclopetarius</name>
    <dbReference type="NCBI Taxonomy" id="280406"/>
    <lineage>
        <taxon>Eukaryota</taxon>
        <taxon>Metazoa</taxon>
        <taxon>Ecdysozoa</taxon>
        <taxon>Arthropoda</taxon>
        <taxon>Chelicerata</taxon>
        <taxon>Arachnida</taxon>
        <taxon>Araneae</taxon>
        <taxon>Araneomorphae</taxon>
        <taxon>Entelegynae</taxon>
        <taxon>Araneoidea</taxon>
        <taxon>Araneidae</taxon>
        <taxon>Larinioides</taxon>
    </lineage>
</organism>
<dbReference type="Proteomes" id="UP001497382">
    <property type="component" value="Unassembled WGS sequence"/>
</dbReference>
<dbReference type="EMBL" id="CAXIEN010000221">
    <property type="protein sequence ID" value="CAL1287720.1"/>
    <property type="molecule type" value="Genomic_DNA"/>
</dbReference>
<evidence type="ECO:0000256" key="1">
    <source>
        <dbReference type="SAM" id="SignalP"/>
    </source>
</evidence>
<reference evidence="2 3" key="1">
    <citation type="submission" date="2024-04" db="EMBL/GenBank/DDBJ databases">
        <authorList>
            <person name="Rising A."/>
            <person name="Reimegard J."/>
            <person name="Sonavane S."/>
            <person name="Akerstrom W."/>
            <person name="Nylinder S."/>
            <person name="Hedman E."/>
            <person name="Kallberg Y."/>
        </authorList>
    </citation>
    <scope>NUCLEOTIDE SEQUENCE [LARGE SCALE GENOMIC DNA]</scope>
</reference>
<feature type="chain" id="PRO_5043516842" evidence="1">
    <location>
        <begin position="19"/>
        <end position="138"/>
    </location>
</feature>
<protein>
    <submittedName>
        <fullName evidence="2">Uncharacterized protein</fullName>
    </submittedName>
</protein>
<feature type="signal peptide" evidence="1">
    <location>
        <begin position="1"/>
        <end position="18"/>
    </location>
</feature>